<reference evidence="1 2" key="1">
    <citation type="journal article" date="2019" name="Nat. Ecol. Evol.">
        <title>Megaphylogeny resolves global patterns of mushroom evolution.</title>
        <authorList>
            <person name="Varga T."/>
            <person name="Krizsan K."/>
            <person name="Foldi C."/>
            <person name="Dima B."/>
            <person name="Sanchez-Garcia M."/>
            <person name="Sanchez-Ramirez S."/>
            <person name="Szollosi G.J."/>
            <person name="Szarkandi J.G."/>
            <person name="Papp V."/>
            <person name="Albert L."/>
            <person name="Andreopoulos W."/>
            <person name="Angelini C."/>
            <person name="Antonin V."/>
            <person name="Barry K.W."/>
            <person name="Bougher N.L."/>
            <person name="Buchanan P."/>
            <person name="Buyck B."/>
            <person name="Bense V."/>
            <person name="Catcheside P."/>
            <person name="Chovatia M."/>
            <person name="Cooper J."/>
            <person name="Damon W."/>
            <person name="Desjardin D."/>
            <person name="Finy P."/>
            <person name="Geml J."/>
            <person name="Haridas S."/>
            <person name="Hughes K."/>
            <person name="Justo A."/>
            <person name="Karasinski D."/>
            <person name="Kautmanova I."/>
            <person name="Kiss B."/>
            <person name="Kocsube S."/>
            <person name="Kotiranta H."/>
            <person name="LaButti K.M."/>
            <person name="Lechner B.E."/>
            <person name="Liimatainen K."/>
            <person name="Lipzen A."/>
            <person name="Lukacs Z."/>
            <person name="Mihaltcheva S."/>
            <person name="Morgado L.N."/>
            <person name="Niskanen T."/>
            <person name="Noordeloos M.E."/>
            <person name="Ohm R.A."/>
            <person name="Ortiz-Santana B."/>
            <person name="Ovrebo C."/>
            <person name="Racz N."/>
            <person name="Riley R."/>
            <person name="Savchenko A."/>
            <person name="Shiryaev A."/>
            <person name="Soop K."/>
            <person name="Spirin V."/>
            <person name="Szebenyi C."/>
            <person name="Tomsovsky M."/>
            <person name="Tulloss R.E."/>
            <person name="Uehling J."/>
            <person name="Grigoriev I.V."/>
            <person name="Vagvolgyi C."/>
            <person name="Papp T."/>
            <person name="Martin F.M."/>
            <person name="Miettinen O."/>
            <person name="Hibbett D.S."/>
            <person name="Nagy L.G."/>
        </authorList>
    </citation>
    <scope>NUCLEOTIDE SEQUENCE [LARGE SCALE GENOMIC DNA]</scope>
    <source>
        <strain evidence="1 2">FP101781</strain>
    </source>
</reference>
<evidence type="ECO:0000313" key="1">
    <source>
        <dbReference type="EMBL" id="TEB34812.1"/>
    </source>
</evidence>
<comment type="caution">
    <text evidence="1">The sequence shown here is derived from an EMBL/GenBank/DDBJ whole genome shotgun (WGS) entry which is preliminary data.</text>
</comment>
<protein>
    <submittedName>
        <fullName evidence="1">Uncharacterized protein</fullName>
    </submittedName>
</protein>
<proteinExistence type="predicted"/>
<accession>A0A4Y7TMM3</accession>
<gene>
    <name evidence="1" type="ORF">FA13DRAFT_1729476</name>
</gene>
<keyword evidence="2" id="KW-1185">Reference proteome</keyword>
<dbReference type="Proteomes" id="UP000298030">
    <property type="component" value="Unassembled WGS sequence"/>
</dbReference>
<name>A0A4Y7TMM3_COPMI</name>
<dbReference type="EMBL" id="QPFP01000009">
    <property type="protein sequence ID" value="TEB34812.1"/>
    <property type="molecule type" value="Genomic_DNA"/>
</dbReference>
<organism evidence="1 2">
    <name type="scientific">Coprinellus micaceus</name>
    <name type="common">Glistening ink-cap mushroom</name>
    <name type="synonym">Coprinus micaceus</name>
    <dbReference type="NCBI Taxonomy" id="71717"/>
    <lineage>
        <taxon>Eukaryota</taxon>
        <taxon>Fungi</taxon>
        <taxon>Dikarya</taxon>
        <taxon>Basidiomycota</taxon>
        <taxon>Agaricomycotina</taxon>
        <taxon>Agaricomycetes</taxon>
        <taxon>Agaricomycetidae</taxon>
        <taxon>Agaricales</taxon>
        <taxon>Agaricineae</taxon>
        <taxon>Psathyrellaceae</taxon>
        <taxon>Coprinellus</taxon>
    </lineage>
</organism>
<sequence length="69" mass="7927">MLLASLRTRLYPFRFHLSTRQSICPSSTTHPFLRYLLTATPPPSLIPSQIHIRPEHTSTRSVAISVDRR</sequence>
<dbReference type="AlphaFoldDB" id="A0A4Y7TMM3"/>
<evidence type="ECO:0000313" key="2">
    <source>
        <dbReference type="Proteomes" id="UP000298030"/>
    </source>
</evidence>